<dbReference type="Proteomes" id="UP000008810">
    <property type="component" value="Chromosome 5"/>
</dbReference>
<reference evidence="2" key="3">
    <citation type="submission" date="2018-08" db="UniProtKB">
        <authorList>
            <consortium name="EnsemblPlants"/>
        </authorList>
    </citation>
    <scope>IDENTIFICATION</scope>
    <source>
        <strain evidence="2">cv. Bd21</strain>
    </source>
</reference>
<name>A0A2K2CFG6_BRADI</name>
<reference evidence="1" key="2">
    <citation type="submission" date="2017-06" db="EMBL/GenBank/DDBJ databases">
        <title>WGS assembly of Brachypodium distachyon.</title>
        <authorList>
            <consortium name="The International Brachypodium Initiative"/>
            <person name="Lucas S."/>
            <person name="Harmon-Smith M."/>
            <person name="Lail K."/>
            <person name="Tice H."/>
            <person name="Grimwood J."/>
            <person name="Bruce D."/>
            <person name="Barry K."/>
            <person name="Shu S."/>
            <person name="Lindquist E."/>
            <person name="Wang M."/>
            <person name="Pitluck S."/>
            <person name="Vogel J.P."/>
            <person name="Garvin D.F."/>
            <person name="Mockler T.C."/>
            <person name="Schmutz J."/>
            <person name="Rokhsar D."/>
            <person name="Bevan M.W."/>
        </authorList>
    </citation>
    <scope>NUCLEOTIDE SEQUENCE</scope>
    <source>
        <strain evidence="1">Bd21</strain>
    </source>
</reference>
<evidence type="ECO:0000313" key="1">
    <source>
        <dbReference type="EMBL" id="PNT60777.1"/>
    </source>
</evidence>
<sequence length="48" mass="5307">MFYVACQPKVSCDTAIPRCRRRVDEIRAGLLTVTSQFASSEVSPSQTT</sequence>
<proteinExistence type="predicted"/>
<gene>
    <name evidence="1" type="ORF">BRADI_5g04695v3</name>
</gene>
<evidence type="ECO:0000313" key="3">
    <source>
        <dbReference type="Proteomes" id="UP000008810"/>
    </source>
</evidence>
<keyword evidence="3" id="KW-1185">Reference proteome</keyword>
<evidence type="ECO:0000313" key="2">
    <source>
        <dbReference type="EnsemblPlants" id="PNT60777"/>
    </source>
</evidence>
<reference evidence="1 2" key="1">
    <citation type="journal article" date="2010" name="Nature">
        <title>Genome sequencing and analysis of the model grass Brachypodium distachyon.</title>
        <authorList>
            <consortium name="International Brachypodium Initiative"/>
        </authorList>
    </citation>
    <scope>NUCLEOTIDE SEQUENCE [LARGE SCALE GENOMIC DNA]</scope>
    <source>
        <strain evidence="1 2">Bd21</strain>
    </source>
</reference>
<dbReference type="Gramene" id="PNT60777">
    <property type="protein sequence ID" value="PNT60777"/>
    <property type="gene ID" value="BRADI_5g04695v3"/>
</dbReference>
<protein>
    <submittedName>
        <fullName evidence="1 2">Uncharacterized protein</fullName>
    </submittedName>
</protein>
<dbReference type="EnsemblPlants" id="PNT60777">
    <property type="protein sequence ID" value="PNT60777"/>
    <property type="gene ID" value="BRADI_5g04695v3"/>
</dbReference>
<organism evidence="1">
    <name type="scientific">Brachypodium distachyon</name>
    <name type="common">Purple false brome</name>
    <name type="synonym">Trachynia distachya</name>
    <dbReference type="NCBI Taxonomy" id="15368"/>
    <lineage>
        <taxon>Eukaryota</taxon>
        <taxon>Viridiplantae</taxon>
        <taxon>Streptophyta</taxon>
        <taxon>Embryophyta</taxon>
        <taxon>Tracheophyta</taxon>
        <taxon>Spermatophyta</taxon>
        <taxon>Magnoliopsida</taxon>
        <taxon>Liliopsida</taxon>
        <taxon>Poales</taxon>
        <taxon>Poaceae</taxon>
        <taxon>BOP clade</taxon>
        <taxon>Pooideae</taxon>
        <taxon>Stipodae</taxon>
        <taxon>Brachypodieae</taxon>
        <taxon>Brachypodium</taxon>
    </lineage>
</organism>
<dbReference type="EMBL" id="CM000884">
    <property type="protein sequence ID" value="PNT60777.1"/>
    <property type="molecule type" value="Genomic_DNA"/>
</dbReference>
<accession>A0A2K2CFG6</accession>
<dbReference type="AlphaFoldDB" id="A0A2K2CFG6"/>